<reference evidence="1 2" key="1">
    <citation type="submission" date="2012-10" db="EMBL/GenBank/DDBJ databases">
        <authorList>
            <person name="Harkins D.M."/>
            <person name="Durkin A.S."/>
            <person name="Brinkac L.M."/>
            <person name="Selengut J.D."/>
            <person name="Sanka R."/>
            <person name="DePew J."/>
            <person name="Purushe J."/>
            <person name="Peacock S.J."/>
            <person name="Thaipadungpanit J."/>
            <person name="Wuthiekanun V.W."/>
            <person name="Day N.P."/>
            <person name="Vinetz J.M."/>
            <person name="Sutton G.G."/>
            <person name="Nelson W.C."/>
            <person name="Fouts D.E."/>
        </authorList>
    </citation>
    <scope>NUCLEOTIDE SEQUENCE [LARGE SCALE GENOMIC DNA]</scope>
    <source>
        <strain evidence="1 2">H1</strain>
    </source>
</reference>
<protein>
    <submittedName>
        <fullName evidence="1">Uncharacterized protein</fullName>
    </submittedName>
</protein>
<evidence type="ECO:0000313" key="1">
    <source>
        <dbReference type="EMBL" id="EKO15817.1"/>
    </source>
</evidence>
<dbReference type="RefSeq" id="WP_004765499.1">
    <property type="nucleotide sequence ID" value="NZ_AHMY02000040.1"/>
</dbReference>
<dbReference type="AlphaFoldDB" id="A0A0E2B4T5"/>
<sequence>MIRNTVILFNFFLFCILFVNCTFGSVGDSRKEDTKMLQRLLLLFNERPASFHTLLYYTDDQQDSNIGNFNVVSGATTYNLQLQPGSKIVWESISIRVNPNPVPTLPGQTRIFEAGEHSTQSHTPYTVPLDLPISSPYSREYSTSSFTDSNLESTTETILTGDVHTSSVPIISGIPSGYLASVKYKINSLDLTFQILAPIAKTVRLNTSAFVLELFPRCRFDIISENLGRFPMTWKSDGIFQDQGSVSILSSISALPNPVDINPYQNANLYNLILENFKQQDRILYQTGCNLF</sequence>
<proteinExistence type="predicted"/>
<accession>A0A0E2B4T5</accession>
<dbReference type="EMBL" id="AHMY02000040">
    <property type="protein sequence ID" value="EKO15817.1"/>
    <property type="molecule type" value="Genomic_DNA"/>
</dbReference>
<evidence type="ECO:0000313" key="2">
    <source>
        <dbReference type="Proteomes" id="UP000006253"/>
    </source>
</evidence>
<dbReference type="Proteomes" id="UP000006253">
    <property type="component" value="Unassembled WGS sequence"/>
</dbReference>
<name>A0A0E2B4T5_9LEPT</name>
<comment type="caution">
    <text evidence="1">The sequence shown here is derived from an EMBL/GenBank/DDBJ whole genome shotgun (WGS) entry which is preliminary data.</text>
</comment>
<organism evidence="1 2">
    <name type="scientific">Leptospira kirschneri str. H1</name>
    <dbReference type="NCBI Taxonomy" id="1049966"/>
    <lineage>
        <taxon>Bacteria</taxon>
        <taxon>Pseudomonadati</taxon>
        <taxon>Spirochaetota</taxon>
        <taxon>Spirochaetia</taxon>
        <taxon>Leptospirales</taxon>
        <taxon>Leptospiraceae</taxon>
        <taxon>Leptospira</taxon>
    </lineage>
</organism>
<gene>
    <name evidence="1" type="ORF">LEP1GSC081_3263</name>
</gene>
<dbReference type="NCBIfam" id="NF047544">
    <property type="entry name" value="AdhsnLsa30Lept"/>
    <property type="match status" value="1"/>
</dbReference>